<dbReference type="Proteomes" id="UP000621390">
    <property type="component" value="Unassembled WGS sequence"/>
</dbReference>
<evidence type="ECO:0000256" key="1">
    <source>
        <dbReference type="SAM" id="Phobius"/>
    </source>
</evidence>
<reference evidence="3 5" key="1">
    <citation type="submission" date="2020-09" db="EMBL/GenBank/DDBJ databases">
        <title>Draft Genomes of Bacterial Isolates from North Pond Shallow Sediments.</title>
        <authorList>
            <person name="Kiel Reese B."/>
            <person name="Mullis M."/>
            <person name="Weisend R.E."/>
        </authorList>
    </citation>
    <scope>NUCLEOTIDE SEQUENCE</scope>
    <source>
        <strain evidence="3">KJE-2</strain>
        <strain evidence="2 5">KJE-3</strain>
    </source>
</reference>
<evidence type="ECO:0000313" key="2">
    <source>
        <dbReference type="EMBL" id="MBJ7266301.1"/>
    </source>
</evidence>
<proteinExistence type="predicted"/>
<gene>
    <name evidence="2" type="ORF">JHC10_05005</name>
    <name evidence="3" type="ORF">JHC11_11130</name>
</gene>
<evidence type="ECO:0000313" key="5">
    <source>
        <dbReference type="Proteomes" id="UP000655994"/>
    </source>
</evidence>
<dbReference type="Proteomes" id="UP000655994">
    <property type="component" value="Unassembled WGS sequence"/>
</dbReference>
<dbReference type="EMBL" id="JAEMOP010000009">
    <property type="protein sequence ID" value="MBJ7316535.1"/>
    <property type="molecule type" value="Genomic_DNA"/>
</dbReference>
<feature type="transmembrane region" description="Helical" evidence="1">
    <location>
        <begin position="12"/>
        <end position="34"/>
    </location>
</feature>
<evidence type="ECO:0000313" key="4">
    <source>
        <dbReference type="Proteomes" id="UP000621390"/>
    </source>
</evidence>
<comment type="caution">
    <text evidence="3">The sequence shown here is derived from an EMBL/GenBank/DDBJ whole genome shotgun (WGS) entry which is preliminary data.</text>
</comment>
<feature type="transmembrane region" description="Helical" evidence="1">
    <location>
        <begin position="46"/>
        <end position="64"/>
    </location>
</feature>
<dbReference type="RefSeq" id="WP_199494036.1">
    <property type="nucleotide sequence ID" value="NZ_JAEMOO010000005.1"/>
</dbReference>
<keyword evidence="1" id="KW-0812">Transmembrane</keyword>
<keyword evidence="5" id="KW-1185">Reference proteome</keyword>
<sequence length="100" mass="11065">MKNKTTNLIMRNDVFVWIAVGTGGILLVPFVAMQFTTSVNWELNDFVVMAALLLSISSLFVLVARKVPGKYWLLWAGLCVVALLYVWAELAVGIFTQLGS</sequence>
<name>A0A8I1GAP5_9GAMM</name>
<organism evidence="3 4">
    <name type="scientific">Idiomarina abyssalis</name>
    <dbReference type="NCBI Taxonomy" id="86102"/>
    <lineage>
        <taxon>Bacteria</taxon>
        <taxon>Pseudomonadati</taxon>
        <taxon>Pseudomonadota</taxon>
        <taxon>Gammaproteobacteria</taxon>
        <taxon>Alteromonadales</taxon>
        <taxon>Idiomarinaceae</taxon>
        <taxon>Idiomarina</taxon>
    </lineage>
</organism>
<feature type="transmembrane region" description="Helical" evidence="1">
    <location>
        <begin position="71"/>
        <end position="95"/>
    </location>
</feature>
<accession>A0A8I1GAP5</accession>
<dbReference type="EMBL" id="JAEMOS010000012">
    <property type="protein sequence ID" value="MBJ7266301.1"/>
    <property type="molecule type" value="Genomic_DNA"/>
</dbReference>
<protein>
    <submittedName>
        <fullName evidence="3">Uncharacterized protein</fullName>
    </submittedName>
</protein>
<evidence type="ECO:0000313" key="3">
    <source>
        <dbReference type="EMBL" id="MBJ7316535.1"/>
    </source>
</evidence>
<dbReference type="AlphaFoldDB" id="A0A8I1GAP5"/>
<keyword evidence="1" id="KW-1133">Transmembrane helix</keyword>
<keyword evidence="1" id="KW-0472">Membrane</keyword>